<organism evidence="1 2">
    <name type="scientific">Pseudonocardia halophobica</name>
    <dbReference type="NCBI Taxonomy" id="29401"/>
    <lineage>
        <taxon>Bacteria</taxon>
        <taxon>Bacillati</taxon>
        <taxon>Actinomycetota</taxon>
        <taxon>Actinomycetes</taxon>
        <taxon>Pseudonocardiales</taxon>
        <taxon>Pseudonocardiaceae</taxon>
        <taxon>Pseudonocardia</taxon>
    </lineage>
</organism>
<proteinExistence type="predicted"/>
<dbReference type="Gene3D" id="3.90.226.10">
    <property type="entry name" value="2-enoyl-CoA Hydratase, Chain A, domain 1"/>
    <property type="match status" value="1"/>
</dbReference>
<reference evidence="1" key="2">
    <citation type="submission" date="2023-01" db="EMBL/GenBank/DDBJ databases">
        <authorList>
            <person name="Sun Q."/>
            <person name="Evtushenko L."/>
        </authorList>
    </citation>
    <scope>NUCLEOTIDE SEQUENCE</scope>
    <source>
        <strain evidence="1">VKM Ac-1069</strain>
    </source>
</reference>
<dbReference type="PANTHER" id="PTHR11941:SF54">
    <property type="entry name" value="ENOYL-COA HYDRATASE, MITOCHONDRIAL"/>
    <property type="match status" value="1"/>
</dbReference>
<dbReference type="EMBL" id="BSFQ01000013">
    <property type="protein sequence ID" value="GLL12352.1"/>
    <property type="molecule type" value="Genomic_DNA"/>
</dbReference>
<dbReference type="SUPFAM" id="SSF52096">
    <property type="entry name" value="ClpP/crotonase"/>
    <property type="match status" value="1"/>
</dbReference>
<dbReference type="Pfam" id="PF00378">
    <property type="entry name" value="ECH_1"/>
    <property type="match status" value="1"/>
</dbReference>
<keyword evidence="2" id="KW-1185">Reference proteome</keyword>
<dbReference type="InterPro" id="IPR029045">
    <property type="entry name" value="ClpP/crotonase-like_dom_sf"/>
</dbReference>
<protein>
    <submittedName>
        <fullName evidence="1">Enoyl-CoA hydratase</fullName>
    </submittedName>
</protein>
<dbReference type="PANTHER" id="PTHR11941">
    <property type="entry name" value="ENOYL-COA HYDRATASE-RELATED"/>
    <property type="match status" value="1"/>
</dbReference>
<dbReference type="RefSeq" id="WP_051737411.1">
    <property type="nucleotide sequence ID" value="NZ_BAAAUZ010000077.1"/>
</dbReference>
<name>A0A9W6L3M9_9PSEU</name>
<dbReference type="CDD" id="cd06558">
    <property type="entry name" value="crotonase-like"/>
    <property type="match status" value="1"/>
</dbReference>
<dbReference type="AlphaFoldDB" id="A0A9W6L3M9"/>
<gene>
    <name evidence="1" type="ORF">GCM10017577_34930</name>
</gene>
<accession>A0A9W6L3M9</accession>
<dbReference type="GO" id="GO:0006635">
    <property type="term" value="P:fatty acid beta-oxidation"/>
    <property type="evidence" value="ECO:0007669"/>
    <property type="project" value="TreeGrafter"/>
</dbReference>
<dbReference type="Proteomes" id="UP001143463">
    <property type="component" value="Unassembled WGS sequence"/>
</dbReference>
<reference evidence="1" key="1">
    <citation type="journal article" date="2014" name="Int. J. Syst. Evol. Microbiol.">
        <title>Complete genome sequence of Corynebacterium casei LMG S-19264T (=DSM 44701T), isolated from a smear-ripened cheese.</title>
        <authorList>
            <consortium name="US DOE Joint Genome Institute (JGI-PGF)"/>
            <person name="Walter F."/>
            <person name="Albersmeier A."/>
            <person name="Kalinowski J."/>
            <person name="Ruckert C."/>
        </authorList>
    </citation>
    <scope>NUCLEOTIDE SEQUENCE</scope>
    <source>
        <strain evidence="1">VKM Ac-1069</strain>
    </source>
</reference>
<comment type="caution">
    <text evidence="1">The sequence shown here is derived from an EMBL/GenBank/DDBJ whole genome shotgun (WGS) entry which is preliminary data.</text>
</comment>
<evidence type="ECO:0000313" key="2">
    <source>
        <dbReference type="Proteomes" id="UP001143463"/>
    </source>
</evidence>
<sequence length="253" mass="26171">MSLVSYDVSGSVARVTLNRPDNLNAVNAELTRGVGSALGRAVADPAVRVVVLDAEGRAFCAGADLKDPNTHSGDDLLAHLEPAEGGGLEAVAACPKPVVVAAQGWCVGAGVELVLAADIAVVAEDAKFFLPQVALGIVPGAGGMSRLLRKVGPTWAHRLVMLGEKVPAEVALRIGLVSEIVPRDALAQRAAEIAETLAAAPPAAQRLAKESLLQAADLPLAAALRVDQYRLFMLSDTAEKKERHAAFAAERSA</sequence>
<dbReference type="InterPro" id="IPR001753">
    <property type="entry name" value="Enoyl-CoA_hydra/iso"/>
</dbReference>
<dbReference type="GO" id="GO:0003824">
    <property type="term" value="F:catalytic activity"/>
    <property type="evidence" value="ECO:0007669"/>
    <property type="project" value="UniProtKB-ARBA"/>
</dbReference>
<evidence type="ECO:0000313" key="1">
    <source>
        <dbReference type="EMBL" id="GLL12352.1"/>
    </source>
</evidence>